<dbReference type="InterPro" id="IPR002885">
    <property type="entry name" value="PPR_rpt"/>
</dbReference>
<dbReference type="PROSITE" id="PS51375">
    <property type="entry name" value="PPR"/>
    <property type="match status" value="1"/>
</dbReference>
<evidence type="ECO:0000256" key="2">
    <source>
        <dbReference type="ARBA" id="ARBA00022737"/>
    </source>
</evidence>
<evidence type="ECO:0000313" key="5">
    <source>
        <dbReference type="Proteomes" id="UP001497392"/>
    </source>
</evidence>
<dbReference type="PANTHER" id="PTHR47447">
    <property type="entry name" value="OS03G0856100 PROTEIN"/>
    <property type="match status" value="1"/>
</dbReference>
<dbReference type="EMBL" id="CAXHTA020000021">
    <property type="protein sequence ID" value="CAL5229928.1"/>
    <property type="molecule type" value="Genomic_DNA"/>
</dbReference>
<reference evidence="4 5" key="1">
    <citation type="submission" date="2024-06" db="EMBL/GenBank/DDBJ databases">
        <authorList>
            <person name="Kraege A."/>
            <person name="Thomma B."/>
        </authorList>
    </citation>
    <scope>NUCLEOTIDE SEQUENCE [LARGE SCALE GENOMIC DNA]</scope>
</reference>
<dbReference type="Pfam" id="PF13812">
    <property type="entry name" value="PPR_3"/>
    <property type="match status" value="2"/>
</dbReference>
<organism evidence="4 5">
    <name type="scientific">Coccomyxa viridis</name>
    <dbReference type="NCBI Taxonomy" id="1274662"/>
    <lineage>
        <taxon>Eukaryota</taxon>
        <taxon>Viridiplantae</taxon>
        <taxon>Chlorophyta</taxon>
        <taxon>core chlorophytes</taxon>
        <taxon>Trebouxiophyceae</taxon>
        <taxon>Trebouxiophyceae incertae sedis</taxon>
        <taxon>Coccomyxaceae</taxon>
        <taxon>Coccomyxa</taxon>
    </lineage>
</organism>
<dbReference type="Gene3D" id="1.25.40.10">
    <property type="entry name" value="Tetratricopeptide repeat domain"/>
    <property type="match status" value="1"/>
</dbReference>
<proteinExistence type="inferred from homology"/>
<evidence type="ECO:0000256" key="3">
    <source>
        <dbReference type="PROSITE-ProRule" id="PRU00708"/>
    </source>
</evidence>
<dbReference type="PANTHER" id="PTHR47447:SF17">
    <property type="entry name" value="OS12G0638900 PROTEIN"/>
    <property type="match status" value="1"/>
</dbReference>
<comment type="caution">
    <text evidence="4">The sequence shown here is derived from an EMBL/GenBank/DDBJ whole genome shotgun (WGS) entry which is preliminary data.</text>
</comment>
<dbReference type="NCBIfam" id="TIGR00756">
    <property type="entry name" value="PPR"/>
    <property type="match status" value="1"/>
</dbReference>
<sequence>MPRSTGQHGQGAEPPRGALRTLLCRMYIRRAASLVTASTSSASQAQDVDAAEEQRVKQVRVAVTRKIKDLGRAGKAREAVQQLAEMARLGVQPDSMLGTALVDACARSGHMQMAQAAFEELFGSLLEPDDVTFSVLIRGYGEAEPPQWLAISGLLSMMSRKYEVQPSTATFNALLEICARTKDSARGYEVIERMQRAGVLPDDFTLEAVKQRKALRAHLKRVYDL</sequence>
<feature type="repeat" description="PPR" evidence="3">
    <location>
        <begin position="167"/>
        <end position="201"/>
    </location>
</feature>
<accession>A0ABP1GI21</accession>
<evidence type="ECO:0000313" key="4">
    <source>
        <dbReference type="EMBL" id="CAL5229928.1"/>
    </source>
</evidence>
<comment type="similarity">
    <text evidence="1">Belongs to the PPR family. P subfamily.</text>
</comment>
<keyword evidence="5" id="KW-1185">Reference proteome</keyword>
<dbReference type="InterPro" id="IPR011990">
    <property type="entry name" value="TPR-like_helical_dom_sf"/>
</dbReference>
<dbReference type="Proteomes" id="UP001497392">
    <property type="component" value="Unassembled WGS sequence"/>
</dbReference>
<keyword evidence="2" id="KW-0677">Repeat</keyword>
<evidence type="ECO:0000256" key="1">
    <source>
        <dbReference type="ARBA" id="ARBA00007626"/>
    </source>
</evidence>
<gene>
    <name evidence="4" type="primary">g13353</name>
    <name evidence="4" type="ORF">VP750_LOCUS11834</name>
</gene>
<protein>
    <submittedName>
        <fullName evidence="4">G13353 protein</fullName>
    </submittedName>
</protein>
<name>A0ABP1GI21_9CHLO</name>